<organism evidence="2 3">
    <name type="scientific">Armillaria borealis</name>
    <dbReference type="NCBI Taxonomy" id="47425"/>
    <lineage>
        <taxon>Eukaryota</taxon>
        <taxon>Fungi</taxon>
        <taxon>Dikarya</taxon>
        <taxon>Basidiomycota</taxon>
        <taxon>Agaricomycotina</taxon>
        <taxon>Agaricomycetes</taxon>
        <taxon>Agaricomycetidae</taxon>
        <taxon>Agaricales</taxon>
        <taxon>Marasmiineae</taxon>
        <taxon>Physalacriaceae</taxon>
        <taxon>Armillaria</taxon>
    </lineage>
</organism>
<dbReference type="Proteomes" id="UP001175226">
    <property type="component" value="Unassembled WGS sequence"/>
</dbReference>
<reference evidence="2" key="1">
    <citation type="submission" date="2023-06" db="EMBL/GenBank/DDBJ databases">
        <authorList>
            <consortium name="Lawrence Berkeley National Laboratory"/>
            <person name="Ahrendt S."/>
            <person name="Sahu N."/>
            <person name="Indic B."/>
            <person name="Wong-Bajracharya J."/>
            <person name="Merenyi Z."/>
            <person name="Ke H.-M."/>
            <person name="Monk M."/>
            <person name="Kocsube S."/>
            <person name="Drula E."/>
            <person name="Lipzen A."/>
            <person name="Balint B."/>
            <person name="Henrissat B."/>
            <person name="Andreopoulos B."/>
            <person name="Martin F.M."/>
            <person name="Harder C.B."/>
            <person name="Rigling D."/>
            <person name="Ford K.L."/>
            <person name="Foster G.D."/>
            <person name="Pangilinan J."/>
            <person name="Papanicolaou A."/>
            <person name="Barry K."/>
            <person name="LaButti K."/>
            <person name="Viragh M."/>
            <person name="Koriabine M."/>
            <person name="Yan M."/>
            <person name="Riley R."/>
            <person name="Champramary S."/>
            <person name="Plett K.L."/>
            <person name="Tsai I.J."/>
            <person name="Slot J."/>
            <person name="Sipos G."/>
            <person name="Plett J."/>
            <person name="Nagy L.G."/>
            <person name="Grigoriev I.V."/>
        </authorList>
    </citation>
    <scope>NUCLEOTIDE SEQUENCE</scope>
    <source>
        <strain evidence="2">FPL87.14</strain>
    </source>
</reference>
<name>A0AA39MGU7_9AGAR</name>
<evidence type="ECO:0000313" key="3">
    <source>
        <dbReference type="Proteomes" id="UP001175226"/>
    </source>
</evidence>
<comment type="caution">
    <text evidence="2">The sequence shown here is derived from an EMBL/GenBank/DDBJ whole genome shotgun (WGS) entry which is preliminary data.</text>
</comment>
<feature type="region of interest" description="Disordered" evidence="1">
    <location>
        <begin position="344"/>
        <end position="366"/>
    </location>
</feature>
<gene>
    <name evidence="2" type="ORF">EV421DRAFT_1741867</name>
</gene>
<evidence type="ECO:0000256" key="1">
    <source>
        <dbReference type="SAM" id="MobiDB-lite"/>
    </source>
</evidence>
<sequence length="385" mass="44019">MNVAAMERNHSKSRRVRHSEQEVKVPVFEKRSQRVFFKSILVVVEYMATCTSHSRCNLNSMSDEQRLKDAKEEVIANYQYDVEMDDEVLTVKTPIAIAPSYSPTSAWGTSAVCSEDYLYQINQRRPSLPRTASGSRSSRKTPRGIEANVQPKVHWINPCHVDDSQLVWVADVFGLLYRNEDTKILAIDVQERMIFRFGRLPIWSTKRASSGDEPALSPASREIERAPVPLSHVGRFLCHGLRYSVDTQALVLIHDWPSVRVNRDLLDYDKRHNNALPQRYLVLVSSVRDRPSILVLVLFVAKHAHEIDPLWTASLVISCRRPLPLQNIPSEIADVLVESERRNRPFAQEPKHGSGKDETGTSPTRRRRSLVLRTVVWKESGHVSW</sequence>
<evidence type="ECO:0000313" key="2">
    <source>
        <dbReference type="EMBL" id="KAK0432995.1"/>
    </source>
</evidence>
<protein>
    <submittedName>
        <fullName evidence="2">Uncharacterized protein</fullName>
    </submittedName>
</protein>
<accession>A0AA39MGU7</accession>
<feature type="compositionally biased region" description="Basic and acidic residues" evidence="1">
    <location>
        <begin position="344"/>
        <end position="359"/>
    </location>
</feature>
<proteinExistence type="predicted"/>
<dbReference type="EMBL" id="JAUEPT010000086">
    <property type="protein sequence ID" value="KAK0432995.1"/>
    <property type="molecule type" value="Genomic_DNA"/>
</dbReference>
<keyword evidence="3" id="KW-1185">Reference proteome</keyword>
<dbReference type="AlphaFoldDB" id="A0AA39MGU7"/>